<dbReference type="KEGG" id="sgra:EX895_001899"/>
<keyword evidence="1" id="KW-1133">Transmembrane helix</keyword>
<sequence>MGLIGENCDRCARAATKQDETHDAGLEGRWWLFWQQANDASGIIGACIVGGFAAILLAWYSGKAMLKWYRRRAR</sequence>
<evidence type="ECO:0000313" key="3">
    <source>
        <dbReference type="Proteomes" id="UP000306050"/>
    </source>
</evidence>
<accession>A0A4U7L0V1</accession>
<keyword evidence="1" id="KW-0472">Membrane</keyword>
<evidence type="ECO:0000313" key="2">
    <source>
        <dbReference type="EMBL" id="TKY89368.1"/>
    </source>
</evidence>
<protein>
    <submittedName>
        <fullName evidence="2">Uncharacterized protein</fullName>
    </submittedName>
</protein>
<dbReference type="RefSeq" id="XP_029741353.1">
    <property type="nucleotide sequence ID" value="XM_029882498.1"/>
</dbReference>
<dbReference type="InterPro" id="IPR004688">
    <property type="entry name" value="Ni/Co_transpt"/>
</dbReference>
<comment type="caution">
    <text evidence="2">The sequence shown here is derived from an EMBL/GenBank/DDBJ whole genome shotgun (WGS) entry which is preliminary data.</text>
</comment>
<keyword evidence="1" id="KW-0812">Transmembrane</keyword>
<evidence type="ECO:0000256" key="1">
    <source>
        <dbReference type="SAM" id="Phobius"/>
    </source>
</evidence>
<dbReference type="PANTHER" id="PTHR31611:SF0">
    <property type="entry name" value="HIGH-AFFINITY NICKEL TRANSPORT PROTEIN NIC1"/>
    <property type="match status" value="1"/>
</dbReference>
<dbReference type="GO" id="GO:0035444">
    <property type="term" value="P:nickel cation transmembrane transport"/>
    <property type="evidence" value="ECO:0007669"/>
    <property type="project" value="InterPro"/>
</dbReference>
<dbReference type="GeneID" id="40724794"/>
<dbReference type="EMBL" id="SRRM01000005">
    <property type="protein sequence ID" value="TKY89368.1"/>
    <property type="molecule type" value="Genomic_DNA"/>
</dbReference>
<reference evidence="2 3" key="1">
    <citation type="submission" date="2019-05" db="EMBL/GenBank/DDBJ databases">
        <title>Sporisorium graminicola CBS 10092 draft sequencing and annotation.</title>
        <authorList>
            <person name="Solano-Gonzalez S."/>
            <person name="Caddick M.X."/>
            <person name="Darby A."/>
        </authorList>
    </citation>
    <scope>NUCLEOTIDE SEQUENCE [LARGE SCALE GENOMIC DNA]</scope>
    <source>
        <strain evidence="2 3">CBS 10092</strain>
    </source>
</reference>
<dbReference type="Proteomes" id="UP000306050">
    <property type="component" value="Chromosome SGRAM_12"/>
</dbReference>
<dbReference type="OrthoDB" id="5197598at2759"/>
<dbReference type="AlphaFoldDB" id="A0A4U7L0V1"/>
<gene>
    <name evidence="2" type="ORF">EX895_001899</name>
</gene>
<proteinExistence type="predicted"/>
<keyword evidence="3" id="KW-1185">Reference proteome</keyword>
<feature type="transmembrane region" description="Helical" evidence="1">
    <location>
        <begin position="40"/>
        <end position="62"/>
    </location>
</feature>
<name>A0A4U7L0V1_9BASI</name>
<dbReference type="PANTHER" id="PTHR31611">
    <property type="entry name" value="HIGH-AFFINITY NICKEL TRANSPORT PROTEIN NIC1"/>
    <property type="match status" value="1"/>
</dbReference>
<organism evidence="2 3">
    <name type="scientific">Sporisorium graminicola</name>
    <dbReference type="NCBI Taxonomy" id="280036"/>
    <lineage>
        <taxon>Eukaryota</taxon>
        <taxon>Fungi</taxon>
        <taxon>Dikarya</taxon>
        <taxon>Basidiomycota</taxon>
        <taxon>Ustilaginomycotina</taxon>
        <taxon>Ustilaginomycetes</taxon>
        <taxon>Ustilaginales</taxon>
        <taxon>Ustilaginaceae</taxon>
        <taxon>Sporisorium</taxon>
    </lineage>
</organism>
<dbReference type="GO" id="GO:0005886">
    <property type="term" value="C:plasma membrane"/>
    <property type="evidence" value="ECO:0007669"/>
    <property type="project" value="InterPro"/>
</dbReference>